<dbReference type="PANTHER" id="PTHR43798:SF31">
    <property type="entry name" value="AB HYDROLASE SUPERFAMILY PROTEIN YCLE"/>
    <property type="match status" value="1"/>
</dbReference>
<dbReference type="EC" id="3.1.1.24" evidence="3"/>
<evidence type="ECO:0000313" key="3">
    <source>
        <dbReference type="EMBL" id="CBH74349.1"/>
    </source>
</evidence>
<dbReference type="PANTHER" id="PTHR43798">
    <property type="entry name" value="MONOACYLGLYCEROL LIPASE"/>
    <property type="match status" value="1"/>
</dbReference>
<dbReference type="Gene3D" id="3.40.50.1820">
    <property type="entry name" value="alpha/beta hydrolase"/>
    <property type="match status" value="1"/>
</dbReference>
<dbReference type="InterPro" id="IPR029058">
    <property type="entry name" value="AB_hydrolase_fold"/>
</dbReference>
<gene>
    <name evidence="3" type="ORF">CARN1_2236</name>
</gene>
<organism evidence="3">
    <name type="scientific">mine drainage metagenome</name>
    <dbReference type="NCBI Taxonomy" id="410659"/>
    <lineage>
        <taxon>unclassified sequences</taxon>
        <taxon>metagenomes</taxon>
        <taxon>ecological metagenomes</taxon>
    </lineage>
</organism>
<evidence type="ECO:0000259" key="2">
    <source>
        <dbReference type="Pfam" id="PF12697"/>
    </source>
</evidence>
<dbReference type="Pfam" id="PF12697">
    <property type="entry name" value="Abhydrolase_6"/>
    <property type="match status" value="1"/>
</dbReference>
<dbReference type="InterPro" id="IPR000073">
    <property type="entry name" value="AB_hydrolase_1"/>
</dbReference>
<dbReference type="AlphaFoldDB" id="E6PD14"/>
<name>E6PD14_9ZZZZ</name>
<dbReference type="GO" id="GO:0016020">
    <property type="term" value="C:membrane"/>
    <property type="evidence" value="ECO:0007669"/>
    <property type="project" value="TreeGrafter"/>
</dbReference>
<dbReference type="SUPFAM" id="SSF53474">
    <property type="entry name" value="alpha/beta-Hydrolases"/>
    <property type="match status" value="1"/>
</dbReference>
<proteinExistence type="predicted"/>
<comment type="caution">
    <text evidence="3">The sequence shown here is derived from an EMBL/GenBank/DDBJ whole genome shotgun (WGS) entry which is preliminary data.</text>
</comment>
<keyword evidence="1 3" id="KW-0378">Hydrolase</keyword>
<reference evidence="3" key="1">
    <citation type="submission" date="2009-10" db="EMBL/GenBank/DDBJ databases">
        <title>Diversity of trophic interactions inside an arsenic-rich microbial ecosystem.</title>
        <authorList>
            <person name="Bertin P.N."/>
            <person name="Heinrich-Salmeron A."/>
            <person name="Pelletier E."/>
            <person name="Goulhen-Chollet F."/>
            <person name="Arsene-Ploetze F."/>
            <person name="Gallien S."/>
            <person name="Calteau A."/>
            <person name="Vallenet D."/>
            <person name="Casiot C."/>
            <person name="Chane-Woon-Ming B."/>
            <person name="Giloteaux L."/>
            <person name="Barakat M."/>
            <person name="Bonnefoy V."/>
            <person name="Bruneel O."/>
            <person name="Chandler M."/>
            <person name="Cleiss J."/>
            <person name="Duran R."/>
            <person name="Elbaz-Poulichet F."/>
            <person name="Fonknechten N."/>
            <person name="Lauga B."/>
            <person name="Mornico D."/>
            <person name="Ortet P."/>
            <person name="Schaeffer C."/>
            <person name="Siguier P."/>
            <person name="Alexander Thil Smith A."/>
            <person name="Van Dorsselaer A."/>
            <person name="Weissenbach J."/>
            <person name="Medigue C."/>
            <person name="Le Paslier D."/>
        </authorList>
    </citation>
    <scope>NUCLEOTIDE SEQUENCE</scope>
</reference>
<dbReference type="GO" id="GO:0047570">
    <property type="term" value="F:3-oxoadipate enol-lactonase activity"/>
    <property type="evidence" value="ECO:0007669"/>
    <property type="project" value="UniProtKB-EC"/>
</dbReference>
<evidence type="ECO:0000256" key="1">
    <source>
        <dbReference type="ARBA" id="ARBA00022801"/>
    </source>
</evidence>
<dbReference type="EMBL" id="CABL01000001">
    <property type="protein sequence ID" value="CBH74349.1"/>
    <property type="molecule type" value="Genomic_DNA"/>
</dbReference>
<dbReference type="InterPro" id="IPR050266">
    <property type="entry name" value="AB_hydrolase_sf"/>
</dbReference>
<accession>E6PD14</accession>
<sequence>MLFVHGVGSTAEIWDAQLHAFASRARCGALELRGNGAVPDPDPATIAREGFALDAIAALDALQAERAIIVGCSLGGVVAFELARRIPERLAGLVFVGSFAKYPDAETYVARILAAVEAAGDMAAFARARTVQLGLPPQRERETIEQMTRKSRSSYEAATRATWTGDYRRDLAAICVPTLVMVGERDRVAPRALSEEIAAGIPGARFVELAAAGHVANADAPEAFNAELRAFLDGIATS</sequence>
<dbReference type="PRINTS" id="PR00111">
    <property type="entry name" value="ABHYDROLASE"/>
</dbReference>
<feature type="domain" description="AB hydrolase-1" evidence="2">
    <location>
        <begin position="2"/>
        <end position="226"/>
    </location>
</feature>
<protein>
    <submittedName>
        <fullName evidence="3">Putative 3-oxoadipate enol-lactonase</fullName>
        <ecNumber evidence="3">3.1.1.24</ecNumber>
    </submittedName>
</protein>